<name>A0A6P1E3U0_9GAMM</name>
<evidence type="ECO:0000256" key="1">
    <source>
        <dbReference type="SAM" id="Phobius"/>
    </source>
</evidence>
<sequence>MGQLFRISGFLAYVLMIFLNAFVDLGHKIIIQNTLFKTYDGECGLALMWLLGIACKPLMHLRKRIMA</sequence>
<keyword evidence="1" id="KW-0812">Transmembrane</keyword>
<evidence type="ECO:0000313" key="3">
    <source>
        <dbReference type="Proteomes" id="UP000471640"/>
    </source>
</evidence>
<reference evidence="2 3" key="2">
    <citation type="submission" date="2020-02" db="EMBL/GenBank/DDBJ databases">
        <title>Genome sequences of Thiorhodococcus mannitoliphagus and Thiorhodococcus minor, purple sulfur photosynthetic bacteria in the gammaproteobacterial family, Chromatiaceae.</title>
        <authorList>
            <person name="Aviles F.A."/>
            <person name="Meyer T.E."/>
            <person name="Kyndt J.A."/>
        </authorList>
    </citation>
    <scope>NUCLEOTIDE SEQUENCE [LARGE SCALE GENOMIC DNA]</scope>
    <source>
        <strain evidence="2 3">DSM 18266</strain>
    </source>
</reference>
<keyword evidence="1" id="KW-1133">Transmembrane helix</keyword>
<proteinExistence type="predicted"/>
<keyword evidence="1" id="KW-0472">Membrane</keyword>
<reference evidence="3" key="1">
    <citation type="journal article" date="2020" name="Microbiol. Resour. Announc.">
        <title>Draft Genome Sequences of Thiorhodococcus mannitoliphagus and Thiorhodococcus minor, Purple Sulfur Photosynthetic Bacteria in the Gammaproteobacterial Family Chromatiaceae.</title>
        <authorList>
            <person name="Aviles F.A."/>
            <person name="Meyer T.E."/>
            <person name="Kyndt J.A."/>
        </authorList>
    </citation>
    <scope>NUCLEOTIDE SEQUENCE [LARGE SCALE GENOMIC DNA]</scope>
    <source>
        <strain evidence="3">DSM 18266</strain>
    </source>
</reference>
<dbReference type="EMBL" id="JAAIJR010000117">
    <property type="protein sequence ID" value="NEX22694.1"/>
    <property type="molecule type" value="Genomic_DNA"/>
</dbReference>
<organism evidence="2 3">
    <name type="scientific">Thiorhodococcus mannitoliphagus</name>
    <dbReference type="NCBI Taxonomy" id="329406"/>
    <lineage>
        <taxon>Bacteria</taxon>
        <taxon>Pseudomonadati</taxon>
        <taxon>Pseudomonadota</taxon>
        <taxon>Gammaproteobacteria</taxon>
        <taxon>Chromatiales</taxon>
        <taxon>Chromatiaceae</taxon>
        <taxon>Thiorhodococcus</taxon>
    </lineage>
</organism>
<dbReference type="RefSeq" id="WP_164655787.1">
    <property type="nucleotide sequence ID" value="NZ_JAAIJR010000117.1"/>
</dbReference>
<feature type="transmembrane region" description="Helical" evidence="1">
    <location>
        <begin position="7"/>
        <end position="23"/>
    </location>
</feature>
<comment type="caution">
    <text evidence="2">The sequence shown here is derived from an EMBL/GenBank/DDBJ whole genome shotgun (WGS) entry which is preliminary data.</text>
</comment>
<dbReference type="AlphaFoldDB" id="A0A6P1E3U0"/>
<protein>
    <submittedName>
        <fullName evidence="2">Uncharacterized protein</fullName>
    </submittedName>
</protein>
<keyword evidence="3" id="KW-1185">Reference proteome</keyword>
<evidence type="ECO:0000313" key="2">
    <source>
        <dbReference type="EMBL" id="NEX22694.1"/>
    </source>
</evidence>
<gene>
    <name evidence="2" type="ORF">G3480_20685</name>
</gene>
<accession>A0A6P1E3U0</accession>
<dbReference type="Proteomes" id="UP000471640">
    <property type="component" value="Unassembled WGS sequence"/>
</dbReference>
<feature type="non-terminal residue" evidence="2">
    <location>
        <position position="67"/>
    </location>
</feature>